<dbReference type="PANTHER" id="PTHR38681:SF1">
    <property type="entry name" value="RETROVIRUS-RELATED POL POLYPROTEIN FROM TRANSPOSON 412-LIKE PROTEIN"/>
    <property type="match status" value="1"/>
</dbReference>
<sequence>MPSSEGCRYCLTMVDRYSRWPEAVPIPDQEAATVARAFYSNWIARFGTPLRITSDQGRQFESYVFKQLNRLLGTTHLRTTAYHPSANGMVERLHRQLKAAIMCHQTSSWTRTLPTVLLGIRSAWKEDLQATTAELLYGETLRLPGEFLGSHPDFKTHEDASEFVKELRTIQQQLRPTQERRHGDRKTFIFKDLGTTNQVFIRRGGPKESLQQPYEGPYAVVQRADKTFVVNVKGRDVTVSVDRLKPAYVIAEPPATSRNEDIPASVEMPPQLPSSEPTITNQTTRAGRRVRFPDRLQAGFP</sequence>
<dbReference type="OrthoDB" id="8193444at2759"/>
<dbReference type="GO" id="GO:0015074">
    <property type="term" value="P:DNA integration"/>
    <property type="evidence" value="ECO:0007669"/>
    <property type="project" value="InterPro"/>
</dbReference>
<organism evidence="3 4">
    <name type="scientific">Agrilus planipennis</name>
    <name type="common">Emerald ash borer</name>
    <name type="synonym">Agrilus marcopoli</name>
    <dbReference type="NCBI Taxonomy" id="224129"/>
    <lineage>
        <taxon>Eukaryota</taxon>
        <taxon>Metazoa</taxon>
        <taxon>Ecdysozoa</taxon>
        <taxon>Arthropoda</taxon>
        <taxon>Hexapoda</taxon>
        <taxon>Insecta</taxon>
        <taxon>Pterygota</taxon>
        <taxon>Neoptera</taxon>
        <taxon>Endopterygota</taxon>
        <taxon>Coleoptera</taxon>
        <taxon>Polyphaga</taxon>
        <taxon>Elateriformia</taxon>
        <taxon>Buprestoidea</taxon>
        <taxon>Buprestidae</taxon>
        <taxon>Agrilinae</taxon>
        <taxon>Agrilus</taxon>
    </lineage>
</organism>
<evidence type="ECO:0000313" key="4">
    <source>
        <dbReference type="RefSeq" id="XP_025832231.1"/>
    </source>
</evidence>
<dbReference type="Pfam" id="PF00665">
    <property type="entry name" value="rve"/>
    <property type="match status" value="1"/>
</dbReference>
<dbReference type="GeneID" id="112904996"/>
<dbReference type="InParanoid" id="A0A7F5R8E4"/>
<feature type="region of interest" description="Disordered" evidence="1">
    <location>
        <begin position="256"/>
        <end position="301"/>
    </location>
</feature>
<dbReference type="PROSITE" id="PS50994">
    <property type="entry name" value="INTEGRASE"/>
    <property type="match status" value="1"/>
</dbReference>
<evidence type="ECO:0000313" key="3">
    <source>
        <dbReference type="Proteomes" id="UP000192223"/>
    </source>
</evidence>
<dbReference type="FunFam" id="3.30.420.10:FF:000032">
    <property type="entry name" value="Retrovirus-related Pol polyprotein from transposon 297-like Protein"/>
    <property type="match status" value="1"/>
</dbReference>
<keyword evidence="3" id="KW-1185">Reference proteome</keyword>
<dbReference type="AlphaFoldDB" id="A0A7F5R8E4"/>
<feature type="domain" description="Integrase catalytic" evidence="2">
    <location>
        <begin position="1"/>
        <end position="152"/>
    </location>
</feature>
<gene>
    <name evidence="4" type="primary">LOC112904996</name>
</gene>
<dbReference type="KEGG" id="apln:112904996"/>
<proteinExistence type="predicted"/>
<accession>A0A7F5R8E4</accession>
<dbReference type="GO" id="GO:0003676">
    <property type="term" value="F:nucleic acid binding"/>
    <property type="evidence" value="ECO:0007669"/>
    <property type="project" value="InterPro"/>
</dbReference>
<dbReference type="RefSeq" id="XP_025832231.1">
    <property type="nucleotide sequence ID" value="XM_025976446.1"/>
</dbReference>
<evidence type="ECO:0000259" key="2">
    <source>
        <dbReference type="PROSITE" id="PS50994"/>
    </source>
</evidence>
<dbReference type="InterPro" id="IPR012337">
    <property type="entry name" value="RNaseH-like_sf"/>
</dbReference>
<dbReference type="Gene3D" id="3.30.420.10">
    <property type="entry name" value="Ribonuclease H-like superfamily/Ribonuclease H"/>
    <property type="match status" value="1"/>
</dbReference>
<dbReference type="PANTHER" id="PTHR38681">
    <property type="entry name" value="RETROVIRUS-RELATED POL POLYPROTEIN FROM TRANSPOSON 412-LIKE PROTEIN-RELATED"/>
    <property type="match status" value="1"/>
</dbReference>
<reference evidence="4" key="1">
    <citation type="submission" date="2025-08" db="UniProtKB">
        <authorList>
            <consortium name="RefSeq"/>
        </authorList>
    </citation>
    <scope>IDENTIFICATION</scope>
    <source>
        <tissue evidence="4">Entire body</tissue>
    </source>
</reference>
<feature type="compositionally biased region" description="Polar residues" evidence="1">
    <location>
        <begin position="273"/>
        <end position="285"/>
    </location>
</feature>
<protein>
    <submittedName>
        <fullName evidence="4">Uncharacterized protein LOC112904996</fullName>
    </submittedName>
</protein>
<name>A0A7F5R8E4_AGRPL</name>
<dbReference type="Proteomes" id="UP000192223">
    <property type="component" value="Unplaced"/>
</dbReference>
<dbReference type="SUPFAM" id="SSF53098">
    <property type="entry name" value="Ribonuclease H-like"/>
    <property type="match status" value="1"/>
</dbReference>
<dbReference type="InterPro" id="IPR036397">
    <property type="entry name" value="RNaseH_sf"/>
</dbReference>
<evidence type="ECO:0000256" key="1">
    <source>
        <dbReference type="SAM" id="MobiDB-lite"/>
    </source>
</evidence>
<dbReference type="InterPro" id="IPR001584">
    <property type="entry name" value="Integrase_cat-core"/>
</dbReference>